<keyword evidence="1" id="KW-1133">Transmembrane helix</keyword>
<evidence type="ECO:0000313" key="2">
    <source>
        <dbReference type="EnsemblMetazoa" id="GPAI041542-PA"/>
    </source>
</evidence>
<evidence type="ECO:0000313" key="3">
    <source>
        <dbReference type="Proteomes" id="UP000092445"/>
    </source>
</evidence>
<dbReference type="Proteomes" id="UP000092445">
    <property type="component" value="Unassembled WGS sequence"/>
</dbReference>
<proteinExistence type="predicted"/>
<dbReference type="VEuPathDB" id="VectorBase:GPAI041542"/>
<sequence>MPYKCISSQDDLPNNIKQEYEFWWESEKNILDGATFIKPIILIPAPFMIFVILFIQLHSLCTKCDENYYLCDLEHFKFVDKMEAHLKLKNFKFFEKTKQQKVVNNGIVCAEQETPA</sequence>
<reference evidence="2" key="2">
    <citation type="submission" date="2020-05" db="UniProtKB">
        <authorList>
            <consortium name="EnsemblMetazoa"/>
        </authorList>
    </citation>
    <scope>IDENTIFICATION</scope>
    <source>
        <strain evidence="2">IAEA</strain>
    </source>
</reference>
<reference evidence="3" key="1">
    <citation type="submission" date="2014-03" db="EMBL/GenBank/DDBJ databases">
        <authorList>
            <person name="Aksoy S."/>
            <person name="Warren W."/>
            <person name="Wilson R.K."/>
        </authorList>
    </citation>
    <scope>NUCLEOTIDE SEQUENCE [LARGE SCALE GENOMIC DNA]</scope>
    <source>
        <strain evidence="3">IAEA</strain>
    </source>
</reference>
<dbReference type="AlphaFoldDB" id="A0A1B0ACU1"/>
<feature type="transmembrane region" description="Helical" evidence="1">
    <location>
        <begin position="36"/>
        <end position="55"/>
    </location>
</feature>
<keyword evidence="3" id="KW-1185">Reference proteome</keyword>
<protein>
    <submittedName>
        <fullName evidence="2">Uncharacterized protein</fullName>
    </submittedName>
</protein>
<dbReference type="EnsemblMetazoa" id="GPAI041542-RA">
    <property type="protein sequence ID" value="GPAI041542-PA"/>
    <property type="gene ID" value="GPAI041542"/>
</dbReference>
<organism evidence="2 3">
    <name type="scientific">Glossina pallidipes</name>
    <name type="common">Tsetse fly</name>
    <dbReference type="NCBI Taxonomy" id="7398"/>
    <lineage>
        <taxon>Eukaryota</taxon>
        <taxon>Metazoa</taxon>
        <taxon>Ecdysozoa</taxon>
        <taxon>Arthropoda</taxon>
        <taxon>Hexapoda</taxon>
        <taxon>Insecta</taxon>
        <taxon>Pterygota</taxon>
        <taxon>Neoptera</taxon>
        <taxon>Endopterygota</taxon>
        <taxon>Diptera</taxon>
        <taxon>Brachycera</taxon>
        <taxon>Muscomorpha</taxon>
        <taxon>Hippoboscoidea</taxon>
        <taxon>Glossinidae</taxon>
        <taxon>Glossina</taxon>
    </lineage>
</organism>
<evidence type="ECO:0000256" key="1">
    <source>
        <dbReference type="SAM" id="Phobius"/>
    </source>
</evidence>
<accession>A0A1B0ACU1</accession>
<keyword evidence="1" id="KW-0812">Transmembrane</keyword>
<name>A0A1B0ACU1_GLOPL</name>
<keyword evidence="1" id="KW-0472">Membrane</keyword>